<reference evidence="4 5" key="1">
    <citation type="submission" date="2020-07" db="EMBL/GenBank/DDBJ databases">
        <title>Telomere length de novo assembly of all 7 chromosomes of the fungus, Metarhizium brunneum, using a novel assembly pipeline.</title>
        <authorList>
            <person name="Saud z."/>
            <person name="Kortsinoglou A."/>
            <person name="Kouvelis V.N."/>
            <person name="Butt T.M."/>
        </authorList>
    </citation>
    <scope>NUCLEOTIDE SEQUENCE [LARGE SCALE GENOMIC DNA]</scope>
    <source>
        <strain evidence="4 5">4556</strain>
    </source>
</reference>
<dbReference type="InterPro" id="IPR050987">
    <property type="entry name" value="AtrR-like"/>
</dbReference>
<gene>
    <name evidence="4" type="ORF">G6M90_00g054120</name>
</gene>
<evidence type="ECO:0000313" key="4">
    <source>
        <dbReference type="EMBL" id="QLI69954.1"/>
    </source>
</evidence>
<dbReference type="GO" id="GO:0003677">
    <property type="term" value="F:DNA binding"/>
    <property type="evidence" value="ECO:0007669"/>
    <property type="project" value="InterPro"/>
</dbReference>
<dbReference type="GO" id="GO:0008270">
    <property type="term" value="F:zinc ion binding"/>
    <property type="evidence" value="ECO:0007669"/>
    <property type="project" value="InterPro"/>
</dbReference>
<organism evidence="4 5">
    <name type="scientific">Metarhizium brunneum</name>
    <dbReference type="NCBI Taxonomy" id="500148"/>
    <lineage>
        <taxon>Eukaryota</taxon>
        <taxon>Fungi</taxon>
        <taxon>Dikarya</taxon>
        <taxon>Ascomycota</taxon>
        <taxon>Pezizomycotina</taxon>
        <taxon>Sordariomycetes</taxon>
        <taxon>Hypocreomycetidae</taxon>
        <taxon>Hypocreales</taxon>
        <taxon>Clavicipitaceae</taxon>
        <taxon>Metarhizium</taxon>
    </lineage>
</organism>
<evidence type="ECO:0000256" key="1">
    <source>
        <dbReference type="ARBA" id="ARBA00023242"/>
    </source>
</evidence>
<dbReference type="RefSeq" id="XP_065986908.1">
    <property type="nucleotide sequence ID" value="XM_066130578.1"/>
</dbReference>
<proteinExistence type="predicted"/>
<sequence length="811" mass="88764">MAAGNMIMLDPGGKAPSTALEMVDAPHQGTLPDSVIVVVTGYASLLGLDWLSAVAQTPVVDGGGGNPCRNCADYGEECIFRPRKRRQKKRDITADQGEQGAPEKSVPDGGQYVFEAESHHPTGQRNPGANVRVQSFSPQGISPYEDSVIHVGALPFRSSSHTTFDPNHRHIHGPHSRTLESSAYGEYPGKEYTSVASASQPGIMMVGHGWHVAPPTPQPSSMTTTSHSSSAPLLHASRGADEEGSSVYSMLSNGLEYHGPRSIMSMCSKPAIEWVRERVKTPDMQVTSQKFAEGIAQRLKMDKPLSFERQSEPSELDAWRYAKAYFDESHDAALGIVHRPWFEMKLRSHFISSNSKDDPAWYALRNIVYASGCRIVTSKVATFHEAQQASWPFFENSLSVHTQLLYWQTTVTGVQALTAMAYFTDAISSPILQYMLCSMAVRLAVAKGMHRRPHSWSFPSIEESLRGFTFWALYCLDKQIASRSGRPSSIEDYEISSHVPTCCPLGGSVHLGYFTAMVKLSQLLSLVNKKLSQVRSTGSAAEGLVKVIRDLDHSLEELQQSLVDVLGVKLPLDLSNIPANLNNHQALSIQSLYYNVVWDIHTPLTYPWLRGAFALDQDAPTRAQIQASSSTVATSSRAAVLGTRHVHLDPNCCQLIVSYVPHHALVNIFVHILTDPTQASVKSELALLDIGVGFAARVDLDTECYLSLPFIVEMAIMARNAVDNAERNAVDRDTPLSNANSAVKELSTPFSGRASNVAVNERQGDEELSGSLPAEQLQINDGLHRDDINMGFDSGDLELWSIMLPGIGDDI</sequence>
<feature type="compositionally biased region" description="Low complexity" evidence="2">
    <location>
        <begin position="219"/>
        <end position="232"/>
    </location>
</feature>
<evidence type="ECO:0000259" key="3">
    <source>
        <dbReference type="SMART" id="SM00906"/>
    </source>
</evidence>
<feature type="region of interest" description="Disordered" evidence="2">
    <location>
        <begin position="754"/>
        <end position="774"/>
    </location>
</feature>
<dbReference type="GeneID" id="26246298"/>
<feature type="region of interest" description="Disordered" evidence="2">
    <location>
        <begin position="84"/>
        <end position="109"/>
    </location>
</feature>
<dbReference type="PANTHER" id="PTHR46910">
    <property type="entry name" value="TRANSCRIPTION FACTOR PDR1"/>
    <property type="match status" value="1"/>
</dbReference>
<feature type="region of interest" description="Disordered" evidence="2">
    <location>
        <begin position="213"/>
        <end position="232"/>
    </location>
</feature>
<dbReference type="GO" id="GO:0003700">
    <property type="term" value="F:DNA-binding transcription factor activity"/>
    <property type="evidence" value="ECO:0007669"/>
    <property type="project" value="InterPro"/>
</dbReference>
<dbReference type="AlphaFoldDB" id="A0A7D5UXV8"/>
<dbReference type="CDD" id="cd12148">
    <property type="entry name" value="fungal_TF_MHR"/>
    <property type="match status" value="1"/>
</dbReference>
<dbReference type="KEGG" id="mbrn:26246298"/>
<dbReference type="InterPro" id="IPR007219">
    <property type="entry name" value="XnlR_reg_dom"/>
</dbReference>
<dbReference type="Pfam" id="PF04082">
    <property type="entry name" value="Fungal_trans"/>
    <property type="match status" value="1"/>
</dbReference>
<dbReference type="OrthoDB" id="4936903at2759"/>
<keyword evidence="1" id="KW-0539">Nucleus</keyword>
<accession>A0A7D5UXV8</accession>
<dbReference type="PANTHER" id="PTHR46910:SF25">
    <property type="entry name" value="ABC-TRANSPORTER-REGULATING TRANSCRIPTION FACTOR"/>
    <property type="match status" value="1"/>
</dbReference>
<dbReference type="GO" id="GO:0006351">
    <property type="term" value="P:DNA-templated transcription"/>
    <property type="evidence" value="ECO:0007669"/>
    <property type="project" value="InterPro"/>
</dbReference>
<dbReference type="Proteomes" id="UP000510686">
    <property type="component" value="Chromosome 3"/>
</dbReference>
<feature type="domain" description="Xylanolytic transcriptional activator regulatory" evidence="3">
    <location>
        <begin position="433"/>
        <end position="506"/>
    </location>
</feature>
<evidence type="ECO:0000313" key="5">
    <source>
        <dbReference type="Proteomes" id="UP000510686"/>
    </source>
</evidence>
<protein>
    <recommendedName>
        <fullName evidence="3">Xylanolytic transcriptional activator regulatory domain-containing protein</fullName>
    </recommendedName>
</protein>
<dbReference type="EMBL" id="CP058934">
    <property type="protein sequence ID" value="QLI69954.1"/>
    <property type="molecule type" value="Genomic_DNA"/>
</dbReference>
<keyword evidence="5" id="KW-1185">Reference proteome</keyword>
<evidence type="ECO:0000256" key="2">
    <source>
        <dbReference type="SAM" id="MobiDB-lite"/>
    </source>
</evidence>
<dbReference type="SMART" id="SM00906">
    <property type="entry name" value="Fungal_trans"/>
    <property type="match status" value="1"/>
</dbReference>
<name>A0A7D5UXV8_9HYPO</name>